<dbReference type="InterPro" id="IPR029016">
    <property type="entry name" value="GAF-like_dom_sf"/>
</dbReference>
<dbReference type="InterPro" id="IPR012914">
    <property type="entry name" value="PucR_dom"/>
</dbReference>
<feature type="domain" description="CdaR GGDEF-like" evidence="4">
    <location>
        <begin position="314"/>
        <end position="440"/>
    </location>
</feature>
<dbReference type="Gene3D" id="1.10.10.2840">
    <property type="entry name" value="PucR C-terminal helix-turn-helix domain"/>
    <property type="match status" value="1"/>
</dbReference>
<evidence type="ECO:0000256" key="1">
    <source>
        <dbReference type="ARBA" id="ARBA00006754"/>
    </source>
</evidence>
<comment type="similarity">
    <text evidence="1">Belongs to the CdaR family.</text>
</comment>
<dbReference type="InterPro" id="IPR042070">
    <property type="entry name" value="PucR_C-HTH_sf"/>
</dbReference>
<feature type="domain" description="Purine catabolism PurC-like" evidence="2">
    <location>
        <begin position="6"/>
        <end position="125"/>
    </location>
</feature>
<dbReference type="Pfam" id="PF17853">
    <property type="entry name" value="GGDEF_2"/>
    <property type="match status" value="1"/>
</dbReference>
<evidence type="ECO:0000313" key="5">
    <source>
        <dbReference type="EMBL" id="AYW49483.1"/>
    </source>
</evidence>
<organism evidence="5 6">
    <name type="scientific">Tetragenococcus halophilus</name>
    <name type="common">Pediococcus halophilus</name>
    <dbReference type="NCBI Taxonomy" id="51669"/>
    <lineage>
        <taxon>Bacteria</taxon>
        <taxon>Bacillati</taxon>
        <taxon>Bacillota</taxon>
        <taxon>Bacilli</taxon>
        <taxon>Lactobacillales</taxon>
        <taxon>Enterococcaceae</taxon>
        <taxon>Tetragenococcus</taxon>
    </lineage>
</organism>
<dbReference type="Pfam" id="PF07905">
    <property type="entry name" value="PucR"/>
    <property type="match status" value="1"/>
</dbReference>
<protein>
    <submittedName>
        <fullName evidence="5">PucR family transcriptional regulator</fullName>
    </submittedName>
</protein>
<evidence type="ECO:0000313" key="6">
    <source>
        <dbReference type="Proteomes" id="UP000280475"/>
    </source>
</evidence>
<proteinExistence type="inferred from homology"/>
<dbReference type="PANTHER" id="PTHR33744">
    <property type="entry name" value="CARBOHYDRATE DIACID REGULATOR"/>
    <property type="match status" value="1"/>
</dbReference>
<dbReference type="RefSeq" id="WP_103892001.1">
    <property type="nucleotide sequence ID" value="NZ_CP027768.1"/>
</dbReference>
<dbReference type="Proteomes" id="UP000280475">
    <property type="component" value="Chromosome"/>
</dbReference>
<dbReference type="Pfam" id="PF13556">
    <property type="entry name" value="HTH_30"/>
    <property type="match status" value="1"/>
</dbReference>
<name>A0A3G5FGL1_TETHA</name>
<dbReference type="AlphaFoldDB" id="A0A3G5FGL1"/>
<evidence type="ECO:0000259" key="2">
    <source>
        <dbReference type="Pfam" id="PF07905"/>
    </source>
</evidence>
<dbReference type="InterPro" id="IPR041522">
    <property type="entry name" value="CdaR_GGDEF"/>
</dbReference>
<gene>
    <name evidence="5" type="ORF">C7H83_02755</name>
</gene>
<dbReference type="InterPro" id="IPR051448">
    <property type="entry name" value="CdaR-like_regulators"/>
</dbReference>
<evidence type="ECO:0000259" key="3">
    <source>
        <dbReference type="Pfam" id="PF13556"/>
    </source>
</evidence>
<dbReference type="EMBL" id="CP027768">
    <property type="protein sequence ID" value="AYW49483.1"/>
    <property type="molecule type" value="Genomic_DNA"/>
</dbReference>
<reference evidence="5 6" key="1">
    <citation type="journal article" date="2012" name="Int. J. Syst. Evol. Microbiol.">
        <title>Characterization of Tetragenococcus strains from sugar thick juice reveals a novel species, Tetragenococcus osmophilus sp. nov., and divides Tetragenococcus halophilus into two subspecies, T. halophilus subsp. halophilus subsp. nov. and T. halophilus subsp. flandriensis subsp. nov.</title>
        <authorList>
            <person name="Juste A."/>
            <person name="Van Trappen S."/>
            <person name="Verreth C."/>
            <person name="Cleenwerck I."/>
            <person name="De Vos P."/>
            <person name="Lievens B."/>
            <person name="Willems K.A."/>
        </authorList>
    </citation>
    <scope>NUCLEOTIDE SEQUENCE [LARGE SCALE GENOMIC DNA]</scope>
    <source>
        <strain evidence="5 6">LMG 26042</strain>
    </source>
</reference>
<dbReference type="InterPro" id="IPR025736">
    <property type="entry name" value="PucR_C-HTH_dom"/>
</dbReference>
<sequence length="557" mass="64223">MNIAEFLKLPMAHNFKLLTGDNLGMDRNITGANILDNPKADDWLTAGELIITSGYFFYENYAQQKRYFQHFQELNIAAVCIKTGQFFKEIPSDLIKLSQQLEIPLIEIPYGIAFSKILKMIMNQLSSDLASEQQFTLDIYSQFFESSLNNGGIDYIAKKLRAIVETPVLVTTSNWEVLSLTGFENELRTSLMKQGKAYHFPKQNLQNLPKNVEQLQHPFYRKLYKNGQEILCCVMPIFFNQINYGYIIVYLTNRSLVNTDHIALESCTMSIALEVAHQIEKERVNNQVYRDFFARLFAGKITDVETLRSFNIDINVELEYSVYIISVYFPKLTDKTLFEQRKYEEQAMQMLLSALHRYIQNNFLDSNVFKQGNQLIGLLGNAKETKKAAIQAEQSKVLKRLLKYLKQQINRTLHFSVVVGSSQSVLSVAKSYSEATNMLKTIAAKQTGIHFLNEFYLDTFLSEQISTQAAAEFSAHYLYKLIAYDQKNQLNLLQTLASYLANHQNIAVTARKLYIHRNTLIYRIERIENILAIDITEPNIALSLQLALKFYQENELE</sequence>
<accession>A0A3G5FGL1</accession>
<feature type="domain" description="PucR C-terminal helix-turn-helix" evidence="3">
    <location>
        <begin position="492"/>
        <end position="549"/>
    </location>
</feature>
<evidence type="ECO:0000259" key="4">
    <source>
        <dbReference type="Pfam" id="PF17853"/>
    </source>
</evidence>
<dbReference type="Gene3D" id="3.30.450.40">
    <property type="match status" value="1"/>
</dbReference>